<name>A0AC35FXX5_9BILA</name>
<organism evidence="1 2">
    <name type="scientific">Panagrolaimus sp. PS1159</name>
    <dbReference type="NCBI Taxonomy" id="55785"/>
    <lineage>
        <taxon>Eukaryota</taxon>
        <taxon>Metazoa</taxon>
        <taxon>Ecdysozoa</taxon>
        <taxon>Nematoda</taxon>
        <taxon>Chromadorea</taxon>
        <taxon>Rhabditida</taxon>
        <taxon>Tylenchina</taxon>
        <taxon>Panagrolaimomorpha</taxon>
        <taxon>Panagrolaimoidea</taxon>
        <taxon>Panagrolaimidae</taxon>
        <taxon>Panagrolaimus</taxon>
    </lineage>
</organism>
<accession>A0AC35FXX5</accession>
<evidence type="ECO:0000313" key="2">
    <source>
        <dbReference type="WBParaSite" id="PS1159_v2.g21438.t1"/>
    </source>
</evidence>
<protein>
    <submittedName>
        <fullName evidence="2">Uncharacterized protein</fullName>
    </submittedName>
</protein>
<dbReference type="WBParaSite" id="PS1159_v2.g21438.t1">
    <property type="protein sequence ID" value="PS1159_v2.g21438.t1"/>
    <property type="gene ID" value="PS1159_v2.g21438"/>
</dbReference>
<sequence>MTIPLNQKVLMTAALTVISENNDNLPFQKTKSSLPWENKTPLHQSLDSLNLCDNNRRDYNEIDFRQRNSRSNSTLSLHIAAYEDSIEDTNLDDPTTDLKNVQLGKKDSSELFKRQKAYLQNSFEFPRQQNEEATNPELSRFRASQRLANPNQGTSKDSGPSMSMGEVESCSTLVASMRVPQLQAVLQSFNPQHSNGRKQELVQRIYNLLRDKKTSANTCQRIREITRTPSLNPSQPTMRTPFNQFQRLPQHPAYYQMRGNTQQQYANAFMPAQQQMGSNVPVVMPSRAGGRAERMQITRLPFYDVIDVVLKMSELQALSGRSGDVRSVFSFTLQPEHIPLISYRGDQPTPRYELQLRMFLFDTDIEQADDFPPNCAIKVDDNPVALPAIVPTNKPNAEQKRYSRPVDITQYIQSSRLNMNRTHKLEIDWFSDRRTWAVGIWLVYRQNANILLDRLLTTGIRRSADETKKKIAVMLDGDDDNIALDQLKISLLCPLMKTRMNIPARTKTCSHLQCFDLANYLNMCEKRPVWKCPQCNGNAHYDNLIIDQYFMDLLKAVEHNVEEVELERDGNWKILEVACDTLSDDDDDVSPAKAIKIEETSTSKSNKSAKKDDAEIITLDDSDDDNAPGSSEPPSRGFPFPSSVSTNLSSDAPTPPRTPLTTNGSNMSTSKSAAAAPTSSSSGPQAKQARMDDSRSAGGIRQSRSSSTSSSETESSHDSDHLRRRKIPASARTTSNGKNSTTPATSSSTASKSSTKNSNDAEVITLDSTDDEEEEAAARPARITESTSRSNSNDQTNSNGRNGSTDDSNNSPQINGTNGTAATKRQNGVHSDIAKRNQCSFNPITEAVEYEVADGLTQFINSVFLRDTRPSTFTAS</sequence>
<reference evidence="2" key="1">
    <citation type="submission" date="2022-11" db="UniProtKB">
        <authorList>
            <consortium name="WormBaseParasite"/>
        </authorList>
    </citation>
    <scope>IDENTIFICATION</scope>
</reference>
<dbReference type="Proteomes" id="UP000887580">
    <property type="component" value="Unplaced"/>
</dbReference>
<evidence type="ECO:0000313" key="1">
    <source>
        <dbReference type="Proteomes" id="UP000887580"/>
    </source>
</evidence>
<proteinExistence type="predicted"/>